<gene>
    <name evidence="1" type="ORF">DWX20_00420</name>
</gene>
<organism evidence="1 2">
    <name type="scientific">Solobacterium moorei</name>
    <dbReference type="NCBI Taxonomy" id="102148"/>
    <lineage>
        <taxon>Bacteria</taxon>
        <taxon>Bacillati</taxon>
        <taxon>Bacillota</taxon>
        <taxon>Erysipelotrichia</taxon>
        <taxon>Erysipelotrichales</taxon>
        <taxon>Erysipelotrichaceae</taxon>
        <taxon>Solobacterium</taxon>
    </lineage>
</organism>
<dbReference type="Proteomes" id="UP000284731">
    <property type="component" value="Unassembled WGS sequence"/>
</dbReference>
<evidence type="ECO:0000313" key="1">
    <source>
        <dbReference type="EMBL" id="RGT58131.1"/>
    </source>
</evidence>
<protein>
    <recommendedName>
        <fullName evidence="3">ImmA/IrrE family metallo-endopeptidase</fullName>
    </recommendedName>
</protein>
<name>A0A412PIX5_9FIRM</name>
<accession>A0A412PIX5</accession>
<dbReference type="AlphaFoldDB" id="A0A412PIX5"/>
<dbReference type="EMBL" id="QRWX01000001">
    <property type="protein sequence ID" value="RGT58131.1"/>
    <property type="molecule type" value="Genomic_DNA"/>
</dbReference>
<evidence type="ECO:0000313" key="2">
    <source>
        <dbReference type="Proteomes" id="UP000284731"/>
    </source>
</evidence>
<reference evidence="1 2" key="1">
    <citation type="submission" date="2018-08" db="EMBL/GenBank/DDBJ databases">
        <title>A genome reference for cultivated species of the human gut microbiota.</title>
        <authorList>
            <person name="Zou Y."/>
            <person name="Xue W."/>
            <person name="Luo G."/>
        </authorList>
    </citation>
    <scope>NUCLEOTIDE SEQUENCE [LARGE SCALE GENOMIC DNA]</scope>
    <source>
        <strain evidence="1 2">AF18-46</strain>
    </source>
</reference>
<evidence type="ECO:0008006" key="3">
    <source>
        <dbReference type="Google" id="ProtNLM"/>
    </source>
</evidence>
<sequence length="180" mass="21812">MEMFQYKKYFDEYCKENKLSLSLSYTMPCGYETAYGTFDLNLQTIFINKNLLKDKEEFEQAFYLFHELRHAVQYINPKSFNDIINESLSYIIMYDGTCYKQVGDKYYKYKINGDEEFLKNLYVSQPYEMDANEYAYKKVSELMGFSKELEQLYHSWIPKRRISNETYRLIYKEIDKGINE</sequence>
<proteinExistence type="predicted"/>
<comment type="caution">
    <text evidence="1">The sequence shown here is derived from an EMBL/GenBank/DDBJ whole genome shotgun (WGS) entry which is preliminary data.</text>
</comment>